<dbReference type="AlphaFoldDB" id="A0A1N6NRF9"/>
<proteinExistence type="predicted"/>
<evidence type="ECO:0008006" key="3">
    <source>
        <dbReference type="Google" id="ProtNLM"/>
    </source>
</evidence>
<reference evidence="1 2" key="1">
    <citation type="submission" date="2017-01" db="EMBL/GenBank/DDBJ databases">
        <authorList>
            <person name="Mah S.A."/>
            <person name="Swanson W.J."/>
            <person name="Moy G.W."/>
            <person name="Vacquier V.D."/>
        </authorList>
    </citation>
    <scope>NUCLEOTIDE SEQUENCE [LARGE SCALE GENOMIC DNA]</scope>
    <source>
        <strain evidence="1 2">RU36E</strain>
    </source>
</reference>
<sequence length="225" mass="26232">MNPISATQVLNSFLYNGYEQGIFRHVNTHLATQGGARLFSVAPAVEIGMIDTQNLSIDEYIRIISEERYSAILSDYSLLSLEWEIKDSEINRHRYMYIPCPIRTGIIHERPPEIEIADFFAQLDRTNLNNNLISQGYLRFDYTKDLVKKDIIHPIAHMTMISPDCRVALRAPLSAADFLNFIFDNFYPSYCSTWLDYQPHLRVLCEDTIRPEEIGRMHLYWADEF</sequence>
<dbReference type="InterPro" id="IPR018742">
    <property type="entry name" value="DUF2290"/>
</dbReference>
<accession>A0A1N6NRF9</accession>
<evidence type="ECO:0000313" key="1">
    <source>
        <dbReference type="EMBL" id="SIP94602.1"/>
    </source>
</evidence>
<name>A0A1N6NRF9_AQUAC</name>
<dbReference type="Pfam" id="PF10053">
    <property type="entry name" value="DUF2290"/>
    <property type="match status" value="1"/>
</dbReference>
<organism evidence="1 2">
    <name type="scientific">Aquipseudomonas alcaligenes</name>
    <name type="common">Pseudomonas alcaligenes</name>
    <dbReference type="NCBI Taxonomy" id="43263"/>
    <lineage>
        <taxon>Bacteria</taxon>
        <taxon>Pseudomonadati</taxon>
        <taxon>Pseudomonadota</taxon>
        <taxon>Gammaproteobacteria</taxon>
        <taxon>Pseudomonadales</taxon>
        <taxon>Pseudomonadaceae</taxon>
        <taxon>Aquipseudomonas</taxon>
    </lineage>
</organism>
<dbReference type="EMBL" id="FTMP01000001">
    <property type="protein sequence ID" value="SIP94602.1"/>
    <property type="molecule type" value="Genomic_DNA"/>
</dbReference>
<gene>
    <name evidence="1" type="ORF">SAMN05878282_101487</name>
</gene>
<dbReference type="Proteomes" id="UP000185841">
    <property type="component" value="Unassembled WGS sequence"/>
</dbReference>
<evidence type="ECO:0000313" key="2">
    <source>
        <dbReference type="Proteomes" id="UP000185841"/>
    </source>
</evidence>
<protein>
    <recommendedName>
        <fullName evidence="3">DUF2290 domain-containing protein</fullName>
    </recommendedName>
</protein>
<dbReference type="RefSeq" id="WP_021700075.1">
    <property type="nucleotide sequence ID" value="NZ_FTMP01000001.1"/>
</dbReference>